<name>A0A2I0WHA1_9ASPA</name>
<dbReference type="GO" id="GO:0008233">
    <property type="term" value="F:peptidase activity"/>
    <property type="evidence" value="ECO:0007669"/>
    <property type="project" value="UniProtKB-KW"/>
</dbReference>
<reference evidence="10 11" key="1">
    <citation type="journal article" date="2016" name="Sci. Rep.">
        <title>The Dendrobium catenatum Lindl. genome sequence provides insights into polysaccharide synthase, floral development and adaptive evolution.</title>
        <authorList>
            <person name="Zhang G.Q."/>
            <person name="Xu Q."/>
            <person name="Bian C."/>
            <person name="Tsai W.C."/>
            <person name="Yeh C.M."/>
            <person name="Liu K.W."/>
            <person name="Yoshida K."/>
            <person name="Zhang L.S."/>
            <person name="Chang S.B."/>
            <person name="Chen F."/>
            <person name="Shi Y."/>
            <person name="Su Y.Y."/>
            <person name="Zhang Y.Q."/>
            <person name="Chen L.J."/>
            <person name="Yin Y."/>
            <person name="Lin M."/>
            <person name="Huang H."/>
            <person name="Deng H."/>
            <person name="Wang Z.W."/>
            <person name="Zhu S.L."/>
            <person name="Zhao X."/>
            <person name="Deng C."/>
            <person name="Niu S.C."/>
            <person name="Huang J."/>
            <person name="Wang M."/>
            <person name="Liu G.H."/>
            <person name="Yang H.J."/>
            <person name="Xiao X.J."/>
            <person name="Hsiao Y.Y."/>
            <person name="Wu W.L."/>
            <person name="Chen Y.Y."/>
            <person name="Mitsuda N."/>
            <person name="Ohme-Takagi M."/>
            <person name="Luo Y.B."/>
            <person name="Van de Peer Y."/>
            <person name="Liu Z.J."/>
        </authorList>
    </citation>
    <scope>NUCLEOTIDE SEQUENCE [LARGE SCALE GENOMIC DNA]</scope>
    <source>
        <tissue evidence="10">The whole plant</tissue>
    </source>
</reference>
<dbReference type="Gene3D" id="3.10.10.10">
    <property type="entry name" value="HIV Type 1 Reverse Transcriptase, subunit A, domain 1"/>
    <property type="match status" value="1"/>
</dbReference>
<evidence type="ECO:0000313" key="10">
    <source>
        <dbReference type="EMBL" id="PKU75012.1"/>
    </source>
</evidence>
<evidence type="ECO:0000256" key="6">
    <source>
        <dbReference type="ARBA" id="ARBA00022801"/>
    </source>
</evidence>
<evidence type="ECO:0000256" key="1">
    <source>
        <dbReference type="ARBA" id="ARBA00022670"/>
    </source>
</evidence>
<proteinExistence type="predicted"/>
<dbReference type="GO" id="GO:0004519">
    <property type="term" value="F:endonuclease activity"/>
    <property type="evidence" value="ECO:0007669"/>
    <property type="project" value="UniProtKB-KW"/>
</dbReference>
<gene>
    <name evidence="10" type="ORF">MA16_Dca027126</name>
</gene>
<keyword evidence="7 10" id="KW-0695">RNA-directed DNA polymerase</keyword>
<dbReference type="CDD" id="cd01647">
    <property type="entry name" value="RT_LTR"/>
    <property type="match status" value="1"/>
</dbReference>
<dbReference type="InterPro" id="IPR041577">
    <property type="entry name" value="RT_RNaseH_2"/>
</dbReference>
<dbReference type="PROSITE" id="PS50878">
    <property type="entry name" value="RT_POL"/>
    <property type="match status" value="1"/>
</dbReference>
<keyword evidence="1" id="KW-0645">Protease</keyword>
<dbReference type="Pfam" id="PF00078">
    <property type="entry name" value="RVT_1"/>
    <property type="match status" value="1"/>
</dbReference>
<dbReference type="FunFam" id="3.30.70.270:FF:000020">
    <property type="entry name" value="Transposon Tf2-6 polyprotein-like Protein"/>
    <property type="match status" value="1"/>
</dbReference>
<dbReference type="GO" id="GO:0006508">
    <property type="term" value="P:proteolysis"/>
    <property type="evidence" value="ECO:0007669"/>
    <property type="project" value="UniProtKB-KW"/>
</dbReference>
<evidence type="ECO:0000256" key="5">
    <source>
        <dbReference type="ARBA" id="ARBA00022759"/>
    </source>
</evidence>
<keyword evidence="4" id="KW-0540">Nuclease</keyword>
<evidence type="ECO:0000256" key="7">
    <source>
        <dbReference type="ARBA" id="ARBA00022918"/>
    </source>
</evidence>
<dbReference type="PANTHER" id="PTHR37984">
    <property type="entry name" value="PROTEIN CBG26694"/>
    <property type="match status" value="1"/>
</dbReference>
<dbReference type="GO" id="GO:0003964">
    <property type="term" value="F:RNA-directed DNA polymerase activity"/>
    <property type="evidence" value="ECO:0007669"/>
    <property type="project" value="UniProtKB-KW"/>
</dbReference>
<evidence type="ECO:0000313" key="11">
    <source>
        <dbReference type="Proteomes" id="UP000233837"/>
    </source>
</evidence>
<keyword evidence="8" id="KW-0511">Multifunctional enzyme</keyword>
<evidence type="ECO:0000256" key="3">
    <source>
        <dbReference type="ARBA" id="ARBA00022695"/>
    </source>
</evidence>
<dbReference type="Proteomes" id="UP000233837">
    <property type="component" value="Unassembled WGS sequence"/>
</dbReference>
<sequence>MSPKEQNILRQIIQELLQKQFIHPSLSPCAVPALTVPKKDGQWRLCIDSRAINRITVKYRFPIPRINDLLDKLSGASIFSKLDLKSGYHQIRIRPGDEWKTAFKTVDGLFEWKVMPFGLCNAPSTFMCLMHEVLRPYLDKCCVVYFDDILIYSTSLEEHLTHLNSILETLRHNQLLLNTDKCDFAVSNIHFLGFVLSAEGVHTAPQKIAAIQSWPTPTSLTEVRSFYGLANYYRRFIQNFSGIMEPLTNCLKSSQFSWGREQQRNFEKFKEVLSSAPVLAFPDFDKPFQVDTDASAVGIGVVLSQDGRPVEYFSEKLSHPRQKWSAYEHELYAVVRALKQWEHYLLHRDFVLCSDNQAL</sequence>
<keyword evidence="5" id="KW-0255">Endonuclease</keyword>
<dbReference type="EMBL" id="KZ502655">
    <property type="protein sequence ID" value="PKU75012.1"/>
    <property type="molecule type" value="Genomic_DNA"/>
</dbReference>
<dbReference type="InterPro" id="IPR050951">
    <property type="entry name" value="Retrovirus_Pol_polyprotein"/>
</dbReference>
<feature type="domain" description="Reverse transcriptase" evidence="9">
    <location>
        <begin position="17"/>
        <end position="196"/>
    </location>
</feature>
<keyword evidence="11" id="KW-1185">Reference proteome</keyword>
<dbReference type="PANTHER" id="PTHR37984:SF5">
    <property type="entry name" value="PROTEIN NYNRIN-LIKE"/>
    <property type="match status" value="1"/>
</dbReference>
<evidence type="ECO:0000256" key="2">
    <source>
        <dbReference type="ARBA" id="ARBA00022679"/>
    </source>
</evidence>
<keyword evidence="2" id="KW-0808">Transferase</keyword>
<keyword evidence="3" id="KW-0548">Nucleotidyltransferase</keyword>
<dbReference type="SUPFAM" id="SSF56672">
    <property type="entry name" value="DNA/RNA polymerases"/>
    <property type="match status" value="1"/>
</dbReference>
<dbReference type="InterPro" id="IPR043502">
    <property type="entry name" value="DNA/RNA_pol_sf"/>
</dbReference>
<dbReference type="Pfam" id="PF17919">
    <property type="entry name" value="RT_RNaseH_2"/>
    <property type="match status" value="1"/>
</dbReference>
<dbReference type="FunFam" id="3.10.10.10:FF:000007">
    <property type="entry name" value="Retrovirus-related Pol polyprotein from transposon 17.6-like Protein"/>
    <property type="match status" value="1"/>
</dbReference>
<dbReference type="Gene3D" id="3.30.70.270">
    <property type="match status" value="2"/>
</dbReference>
<organism evidence="10 11">
    <name type="scientific">Dendrobium catenatum</name>
    <dbReference type="NCBI Taxonomy" id="906689"/>
    <lineage>
        <taxon>Eukaryota</taxon>
        <taxon>Viridiplantae</taxon>
        <taxon>Streptophyta</taxon>
        <taxon>Embryophyta</taxon>
        <taxon>Tracheophyta</taxon>
        <taxon>Spermatophyta</taxon>
        <taxon>Magnoliopsida</taxon>
        <taxon>Liliopsida</taxon>
        <taxon>Asparagales</taxon>
        <taxon>Orchidaceae</taxon>
        <taxon>Epidendroideae</taxon>
        <taxon>Malaxideae</taxon>
        <taxon>Dendrobiinae</taxon>
        <taxon>Dendrobium</taxon>
    </lineage>
</organism>
<evidence type="ECO:0000256" key="8">
    <source>
        <dbReference type="ARBA" id="ARBA00023268"/>
    </source>
</evidence>
<protein>
    <submittedName>
        <fullName evidence="10">RNA-directed DNA polymerase</fullName>
    </submittedName>
</protein>
<dbReference type="InterPro" id="IPR000477">
    <property type="entry name" value="RT_dom"/>
</dbReference>
<evidence type="ECO:0000256" key="4">
    <source>
        <dbReference type="ARBA" id="ARBA00022722"/>
    </source>
</evidence>
<evidence type="ECO:0000259" key="9">
    <source>
        <dbReference type="PROSITE" id="PS50878"/>
    </source>
</evidence>
<dbReference type="InterPro" id="IPR043128">
    <property type="entry name" value="Rev_trsase/Diguanyl_cyclase"/>
</dbReference>
<accession>A0A2I0WHA1</accession>
<dbReference type="AlphaFoldDB" id="A0A2I0WHA1"/>
<keyword evidence="6" id="KW-0378">Hydrolase</keyword>
<reference evidence="10 11" key="2">
    <citation type="journal article" date="2017" name="Nature">
        <title>The Apostasia genome and the evolution of orchids.</title>
        <authorList>
            <person name="Zhang G.Q."/>
            <person name="Liu K.W."/>
            <person name="Li Z."/>
            <person name="Lohaus R."/>
            <person name="Hsiao Y.Y."/>
            <person name="Niu S.C."/>
            <person name="Wang J.Y."/>
            <person name="Lin Y.C."/>
            <person name="Xu Q."/>
            <person name="Chen L.J."/>
            <person name="Yoshida K."/>
            <person name="Fujiwara S."/>
            <person name="Wang Z.W."/>
            <person name="Zhang Y.Q."/>
            <person name="Mitsuda N."/>
            <person name="Wang M."/>
            <person name="Liu G.H."/>
            <person name="Pecoraro L."/>
            <person name="Huang H.X."/>
            <person name="Xiao X.J."/>
            <person name="Lin M."/>
            <person name="Wu X.Y."/>
            <person name="Wu W.L."/>
            <person name="Chen Y.Y."/>
            <person name="Chang S.B."/>
            <person name="Sakamoto S."/>
            <person name="Ohme-Takagi M."/>
            <person name="Yagi M."/>
            <person name="Zeng S.J."/>
            <person name="Shen C.Y."/>
            <person name="Yeh C.M."/>
            <person name="Luo Y.B."/>
            <person name="Tsai W.C."/>
            <person name="Van de Peer Y."/>
            <person name="Liu Z.J."/>
        </authorList>
    </citation>
    <scope>NUCLEOTIDE SEQUENCE [LARGE SCALE GENOMIC DNA]</scope>
    <source>
        <tissue evidence="10">The whole plant</tissue>
    </source>
</reference>